<keyword evidence="9" id="KW-1185">Reference proteome</keyword>
<keyword evidence="5 7" id="KW-1133">Transmembrane helix</keyword>
<dbReference type="GO" id="GO:0015212">
    <property type="term" value="F:cytidine transmembrane transporter activity"/>
    <property type="evidence" value="ECO:0007669"/>
    <property type="project" value="TreeGrafter"/>
</dbReference>
<organism evidence="8 9">
    <name type="scientific">Mucilaginibacter gotjawali</name>
    <dbReference type="NCBI Taxonomy" id="1550579"/>
    <lineage>
        <taxon>Bacteria</taxon>
        <taxon>Pseudomonadati</taxon>
        <taxon>Bacteroidota</taxon>
        <taxon>Sphingobacteriia</taxon>
        <taxon>Sphingobacteriales</taxon>
        <taxon>Sphingobacteriaceae</taxon>
        <taxon>Mucilaginibacter</taxon>
    </lineage>
</organism>
<evidence type="ECO:0000256" key="6">
    <source>
        <dbReference type="ARBA" id="ARBA00023136"/>
    </source>
</evidence>
<dbReference type="EMBL" id="AP017313">
    <property type="protein sequence ID" value="BAU54408.1"/>
    <property type="molecule type" value="Genomic_DNA"/>
</dbReference>
<dbReference type="SUPFAM" id="SSF103473">
    <property type="entry name" value="MFS general substrate transporter"/>
    <property type="match status" value="1"/>
</dbReference>
<dbReference type="PANTHER" id="PTHR23522">
    <property type="entry name" value="BLL5896 PROTEIN"/>
    <property type="match status" value="1"/>
</dbReference>
<feature type="transmembrane region" description="Helical" evidence="7">
    <location>
        <begin position="42"/>
        <end position="62"/>
    </location>
</feature>
<dbReference type="RefSeq" id="WP_317046641.1">
    <property type="nucleotide sequence ID" value="NZ_AP017313.1"/>
</dbReference>
<evidence type="ECO:0000256" key="5">
    <source>
        <dbReference type="ARBA" id="ARBA00022989"/>
    </source>
</evidence>
<dbReference type="InterPro" id="IPR036259">
    <property type="entry name" value="MFS_trans_sf"/>
</dbReference>
<keyword evidence="3" id="KW-1003">Cell membrane</keyword>
<accession>A0A0X8X3F5</accession>
<dbReference type="KEGG" id="mgot:MgSA37_02584"/>
<name>A0A0X8X3F5_9SPHI</name>
<feature type="transmembrane region" description="Helical" evidence="7">
    <location>
        <begin position="7"/>
        <end position="30"/>
    </location>
</feature>
<gene>
    <name evidence="8" type="primary">nupG_2</name>
    <name evidence="8" type="ORF">MgSA37_02584</name>
</gene>
<evidence type="ECO:0000256" key="2">
    <source>
        <dbReference type="ARBA" id="ARBA00022448"/>
    </source>
</evidence>
<evidence type="ECO:0000256" key="7">
    <source>
        <dbReference type="SAM" id="Phobius"/>
    </source>
</evidence>
<dbReference type="GO" id="GO:0005886">
    <property type="term" value="C:plasma membrane"/>
    <property type="evidence" value="ECO:0007669"/>
    <property type="project" value="UniProtKB-SubCell"/>
</dbReference>
<dbReference type="Gene3D" id="1.20.1250.20">
    <property type="entry name" value="MFS general substrate transporter like domains"/>
    <property type="match status" value="1"/>
</dbReference>
<keyword evidence="4 7" id="KW-0812">Transmembrane</keyword>
<proteinExistence type="predicted"/>
<protein>
    <submittedName>
        <fullName evidence="8">Nucleoside permease NupG</fullName>
    </submittedName>
</protein>
<evidence type="ECO:0000313" key="9">
    <source>
        <dbReference type="Proteomes" id="UP000218263"/>
    </source>
</evidence>
<evidence type="ECO:0000256" key="3">
    <source>
        <dbReference type="ARBA" id="ARBA00022475"/>
    </source>
</evidence>
<dbReference type="PANTHER" id="PTHR23522:SF4">
    <property type="entry name" value="NUCLEOSIDE PERMEASE NUPG-RELATED"/>
    <property type="match status" value="1"/>
</dbReference>
<keyword evidence="6 7" id="KW-0472">Membrane</keyword>
<sequence>MNIKFRLILMNFMQFFIWGAWLITIGAYWFQNKHWSGAQFGAIFSTMGISAIFMPALTGIIADRYINAEKLYGTMHILGALTLFCIPLVTNPTTFFGSYCLI</sequence>
<dbReference type="AlphaFoldDB" id="A0A0X8X3F5"/>
<dbReference type="InterPro" id="IPR004740">
    <property type="entry name" value="Nuc_H_symport"/>
</dbReference>
<feature type="transmembrane region" description="Helical" evidence="7">
    <location>
        <begin position="71"/>
        <end position="89"/>
    </location>
</feature>
<evidence type="ECO:0000256" key="1">
    <source>
        <dbReference type="ARBA" id="ARBA00004651"/>
    </source>
</evidence>
<evidence type="ECO:0000313" key="8">
    <source>
        <dbReference type="EMBL" id="BAU54408.1"/>
    </source>
</evidence>
<reference evidence="8 9" key="1">
    <citation type="submission" date="2015-12" db="EMBL/GenBank/DDBJ databases">
        <title>Genome sequence of Mucilaginibacter gotjawali.</title>
        <authorList>
            <person name="Lee J.S."/>
            <person name="Lee K.C."/>
            <person name="Kim K.K."/>
            <person name="Lee B.W."/>
        </authorList>
    </citation>
    <scope>NUCLEOTIDE SEQUENCE [LARGE SCALE GENOMIC DNA]</scope>
    <source>
        <strain evidence="8 9">SA3-7</strain>
    </source>
</reference>
<dbReference type="Pfam" id="PF03825">
    <property type="entry name" value="Nuc_H_symport"/>
    <property type="match status" value="1"/>
</dbReference>
<evidence type="ECO:0000256" key="4">
    <source>
        <dbReference type="ARBA" id="ARBA00022692"/>
    </source>
</evidence>
<comment type="subcellular location">
    <subcellularLocation>
        <location evidence="1">Cell membrane</location>
        <topology evidence="1">Multi-pass membrane protein</topology>
    </subcellularLocation>
</comment>
<dbReference type="GO" id="GO:0015213">
    <property type="term" value="F:uridine transmembrane transporter activity"/>
    <property type="evidence" value="ECO:0007669"/>
    <property type="project" value="TreeGrafter"/>
</dbReference>
<keyword evidence="2" id="KW-0813">Transport</keyword>
<dbReference type="Proteomes" id="UP000218263">
    <property type="component" value="Chromosome"/>
</dbReference>